<dbReference type="Gene3D" id="3.90.245.10">
    <property type="entry name" value="Ribonucleoside hydrolase-like"/>
    <property type="match status" value="1"/>
</dbReference>
<dbReference type="CDD" id="cd02649">
    <property type="entry name" value="nuc_hydro_CeIAG"/>
    <property type="match status" value="1"/>
</dbReference>
<evidence type="ECO:0000313" key="3">
    <source>
        <dbReference type="EMBL" id="KRG07381.1"/>
    </source>
</evidence>
<dbReference type="EMBL" id="CH933813">
    <property type="protein sequence ID" value="KRG07381.1"/>
    <property type="molecule type" value="Genomic_DNA"/>
</dbReference>
<dbReference type="FunCoup" id="A0A0Q9XGJ9">
    <property type="interactions" value="29"/>
</dbReference>
<proteinExistence type="inferred from homology"/>
<dbReference type="eggNOG" id="KOG2938">
    <property type="taxonomic scope" value="Eukaryota"/>
</dbReference>
<dbReference type="InterPro" id="IPR036452">
    <property type="entry name" value="Ribo_hydro-like"/>
</dbReference>
<dbReference type="PANTHER" id="PTHR46190:SF1">
    <property type="entry name" value="SI:CH211-201H21.5"/>
    <property type="match status" value="1"/>
</dbReference>
<dbReference type="PANTHER" id="PTHR46190">
    <property type="entry name" value="SI:CH211-201H21.5-RELATED"/>
    <property type="match status" value="1"/>
</dbReference>
<dbReference type="OrthoDB" id="432381at2759"/>
<gene>
    <name evidence="3" type="primary">Dmoj\GI14015</name>
    <name evidence="3" type="ORF">Dmoj_GI14015</name>
</gene>
<keyword evidence="4" id="KW-1185">Reference proteome</keyword>
<feature type="domain" description="Inosine/uridine-preferring nucleoside hydrolase" evidence="2">
    <location>
        <begin position="40"/>
        <end position="349"/>
    </location>
</feature>
<evidence type="ECO:0000256" key="1">
    <source>
        <dbReference type="ARBA" id="ARBA00009176"/>
    </source>
</evidence>
<dbReference type="SUPFAM" id="SSF53590">
    <property type="entry name" value="Nucleoside hydrolase"/>
    <property type="match status" value="1"/>
</dbReference>
<dbReference type="Proteomes" id="UP000009192">
    <property type="component" value="Unassembled WGS sequence"/>
</dbReference>
<dbReference type="GO" id="GO:0016799">
    <property type="term" value="F:hydrolase activity, hydrolyzing N-glycosyl compounds"/>
    <property type="evidence" value="ECO:0007669"/>
    <property type="project" value="InterPro"/>
</dbReference>
<dbReference type="Pfam" id="PF01156">
    <property type="entry name" value="IU_nuc_hydro"/>
    <property type="match status" value="1"/>
</dbReference>
<dbReference type="InterPro" id="IPR052775">
    <property type="entry name" value="IUN_hydrolase"/>
</dbReference>
<evidence type="ECO:0000259" key="2">
    <source>
        <dbReference type="Pfam" id="PF01156"/>
    </source>
</evidence>
<accession>A0A0Q9XGJ9</accession>
<comment type="similarity">
    <text evidence="1">Belongs to the IUNH family.</text>
</comment>
<protein>
    <submittedName>
        <fullName evidence="3">Uncharacterized protein, isoform B</fullName>
    </submittedName>
</protein>
<sequence length="363" mass="40863">MTPISTTSVRPCIAIPNRNLILLFMFVVTMFNINQSKKLVILDCDGGSDDAWALLLLLRAEECGILQLLAVTTNGCGNTTCENAARNMRRILMACSRKDVPIYMGAVEPLAGYVDADRKLFHGRDGFGDCLNDENGSHVSSYVQPQHAVVAIHKFCKDRPQQITIISVGPLTNLALGYTMYGEYFGKCIKDIYIMGGNYQGVGNSSRSAEFNFHSDPEAAHAVLLKTRCPITILPWEPCTKERFNIPIDWRLYEFGKCATAHKHHAIDILNKVENSQYEIDNWNPCDALLVAACLFDKQFIKKSSTWHATVDLTGTHTRGQMVLDHLRECKKFPENVRIIEFVDDEFFKHIVEWVAGLRVTLD</sequence>
<name>A0A0Q9XGJ9_DROMO</name>
<evidence type="ECO:0000313" key="4">
    <source>
        <dbReference type="Proteomes" id="UP000009192"/>
    </source>
</evidence>
<dbReference type="SMR" id="A0A0Q9XGJ9"/>
<dbReference type="KEGG" id="dmo:Dmoj_GI14015"/>
<organism evidence="3 4">
    <name type="scientific">Drosophila mojavensis</name>
    <name type="common">Fruit fly</name>
    <dbReference type="NCBI Taxonomy" id="7230"/>
    <lineage>
        <taxon>Eukaryota</taxon>
        <taxon>Metazoa</taxon>
        <taxon>Ecdysozoa</taxon>
        <taxon>Arthropoda</taxon>
        <taxon>Hexapoda</taxon>
        <taxon>Insecta</taxon>
        <taxon>Pterygota</taxon>
        <taxon>Neoptera</taxon>
        <taxon>Endopterygota</taxon>
        <taxon>Diptera</taxon>
        <taxon>Brachycera</taxon>
        <taxon>Muscomorpha</taxon>
        <taxon>Ephydroidea</taxon>
        <taxon>Drosophilidae</taxon>
        <taxon>Drosophila</taxon>
    </lineage>
</organism>
<dbReference type="InParanoid" id="A0A0Q9XGJ9"/>
<dbReference type="AlphaFoldDB" id="A0A0Q9XGJ9"/>
<reference evidence="3 4" key="1">
    <citation type="journal article" date="2007" name="Nature">
        <title>Evolution of genes and genomes on the Drosophila phylogeny.</title>
        <authorList>
            <consortium name="Drosophila 12 Genomes Consortium"/>
            <person name="Clark A.G."/>
            <person name="Eisen M.B."/>
            <person name="Smith D.R."/>
            <person name="Bergman C.M."/>
            <person name="Oliver B."/>
            <person name="Markow T.A."/>
            <person name="Kaufman T.C."/>
            <person name="Kellis M."/>
            <person name="Gelbart W."/>
            <person name="Iyer V.N."/>
            <person name="Pollard D.A."/>
            <person name="Sackton T.B."/>
            <person name="Larracuente A.M."/>
            <person name="Singh N.D."/>
            <person name="Abad J.P."/>
            <person name="Abt D.N."/>
            <person name="Adryan B."/>
            <person name="Aguade M."/>
            <person name="Akashi H."/>
            <person name="Anderson W.W."/>
            <person name="Aquadro C.F."/>
            <person name="Ardell D.H."/>
            <person name="Arguello R."/>
            <person name="Artieri C.G."/>
            <person name="Barbash D.A."/>
            <person name="Barker D."/>
            <person name="Barsanti P."/>
            <person name="Batterham P."/>
            <person name="Batzoglou S."/>
            <person name="Begun D."/>
            <person name="Bhutkar A."/>
            <person name="Blanco E."/>
            <person name="Bosak S.A."/>
            <person name="Bradley R.K."/>
            <person name="Brand A.D."/>
            <person name="Brent M.R."/>
            <person name="Brooks A.N."/>
            <person name="Brown R.H."/>
            <person name="Butlin R.K."/>
            <person name="Caggese C."/>
            <person name="Calvi B.R."/>
            <person name="Bernardo de Carvalho A."/>
            <person name="Caspi A."/>
            <person name="Castrezana S."/>
            <person name="Celniker S.E."/>
            <person name="Chang J.L."/>
            <person name="Chapple C."/>
            <person name="Chatterji S."/>
            <person name="Chinwalla A."/>
            <person name="Civetta A."/>
            <person name="Clifton S.W."/>
            <person name="Comeron J.M."/>
            <person name="Costello J.C."/>
            <person name="Coyne J.A."/>
            <person name="Daub J."/>
            <person name="David R.G."/>
            <person name="Delcher A.L."/>
            <person name="Delehaunty K."/>
            <person name="Do C.B."/>
            <person name="Ebling H."/>
            <person name="Edwards K."/>
            <person name="Eickbush T."/>
            <person name="Evans J.D."/>
            <person name="Filipski A."/>
            <person name="Findeiss S."/>
            <person name="Freyhult E."/>
            <person name="Fulton L."/>
            <person name="Fulton R."/>
            <person name="Garcia A.C."/>
            <person name="Gardiner A."/>
            <person name="Garfield D.A."/>
            <person name="Garvin B.E."/>
            <person name="Gibson G."/>
            <person name="Gilbert D."/>
            <person name="Gnerre S."/>
            <person name="Godfrey J."/>
            <person name="Good R."/>
            <person name="Gotea V."/>
            <person name="Gravely B."/>
            <person name="Greenberg A.J."/>
            <person name="Griffiths-Jones S."/>
            <person name="Gross S."/>
            <person name="Guigo R."/>
            <person name="Gustafson E.A."/>
            <person name="Haerty W."/>
            <person name="Hahn M.W."/>
            <person name="Halligan D.L."/>
            <person name="Halpern A.L."/>
            <person name="Halter G.M."/>
            <person name="Han M.V."/>
            <person name="Heger A."/>
            <person name="Hillier L."/>
            <person name="Hinrichs A.S."/>
            <person name="Holmes I."/>
            <person name="Hoskins R.A."/>
            <person name="Hubisz M.J."/>
            <person name="Hultmark D."/>
            <person name="Huntley M.A."/>
            <person name="Jaffe D.B."/>
            <person name="Jagadeeshan S."/>
            <person name="Jeck W.R."/>
            <person name="Johnson J."/>
            <person name="Jones C.D."/>
            <person name="Jordan W.C."/>
            <person name="Karpen G.H."/>
            <person name="Kataoka E."/>
            <person name="Keightley P.D."/>
            <person name="Kheradpour P."/>
            <person name="Kirkness E.F."/>
            <person name="Koerich L.B."/>
            <person name="Kristiansen K."/>
            <person name="Kudrna D."/>
            <person name="Kulathinal R.J."/>
            <person name="Kumar S."/>
            <person name="Kwok R."/>
            <person name="Lander E."/>
            <person name="Langley C.H."/>
            <person name="Lapoint R."/>
            <person name="Lazzaro B.P."/>
            <person name="Lee S.J."/>
            <person name="Levesque L."/>
            <person name="Li R."/>
            <person name="Lin C.F."/>
            <person name="Lin M.F."/>
            <person name="Lindblad-Toh K."/>
            <person name="Llopart A."/>
            <person name="Long M."/>
            <person name="Low L."/>
            <person name="Lozovsky E."/>
            <person name="Lu J."/>
            <person name="Luo M."/>
            <person name="Machado C.A."/>
            <person name="Makalowski W."/>
            <person name="Marzo M."/>
            <person name="Matsuda M."/>
            <person name="Matzkin L."/>
            <person name="McAllister B."/>
            <person name="McBride C.S."/>
            <person name="McKernan B."/>
            <person name="McKernan K."/>
            <person name="Mendez-Lago M."/>
            <person name="Minx P."/>
            <person name="Mollenhauer M.U."/>
            <person name="Montooth K."/>
            <person name="Mount S.M."/>
            <person name="Mu X."/>
            <person name="Myers E."/>
            <person name="Negre B."/>
            <person name="Newfeld S."/>
            <person name="Nielsen R."/>
            <person name="Noor M.A."/>
            <person name="O'Grady P."/>
            <person name="Pachter L."/>
            <person name="Papaceit M."/>
            <person name="Parisi M.J."/>
            <person name="Parisi M."/>
            <person name="Parts L."/>
            <person name="Pedersen J.S."/>
            <person name="Pesole G."/>
            <person name="Phillippy A.M."/>
            <person name="Ponting C.P."/>
            <person name="Pop M."/>
            <person name="Porcelli D."/>
            <person name="Powell J.R."/>
            <person name="Prohaska S."/>
            <person name="Pruitt K."/>
            <person name="Puig M."/>
            <person name="Quesneville H."/>
            <person name="Ram K.R."/>
            <person name="Rand D."/>
            <person name="Rasmussen M.D."/>
            <person name="Reed L.K."/>
            <person name="Reenan R."/>
            <person name="Reily A."/>
            <person name="Remington K.A."/>
            <person name="Rieger T.T."/>
            <person name="Ritchie M.G."/>
            <person name="Robin C."/>
            <person name="Rogers Y.H."/>
            <person name="Rohde C."/>
            <person name="Rozas J."/>
            <person name="Rubenfield M.J."/>
            <person name="Ruiz A."/>
            <person name="Russo S."/>
            <person name="Salzberg S.L."/>
            <person name="Sanchez-Gracia A."/>
            <person name="Saranga D.J."/>
            <person name="Sato H."/>
            <person name="Schaeffer S.W."/>
            <person name="Schatz M.C."/>
            <person name="Schlenke T."/>
            <person name="Schwartz R."/>
            <person name="Segarra C."/>
            <person name="Singh R.S."/>
            <person name="Sirot L."/>
            <person name="Sirota M."/>
            <person name="Sisneros N.B."/>
            <person name="Smith C.D."/>
            <person name="Smith T.F."/>
            <person name="Spieth J."/>
            <person name="Stage D.E."/>
            <person name="Stark A."/>
            <person name="Stephan W."/>
            <person name="Strausberg R.L."/>
            <person name="Strempel S."/>
            <person name="Sturgill D."/>
            <person name="Sutton G."/>
            <person name="Sutton G.G."/>
            <person name="Tao W."/>
            <person name="Teichmann S."/>
            <person name="Tobari Y.N."/>
            <person name="Tomimura Y."/>
            <person name="Tsolas J.M."/>
            <person name="Valente V.L."/>
            <person name="Venter E."/>
            <person name="Venter J.C."/>
            <person name="Vicario S."/>
            <person name="Vieira F.G."/>
            <person name="Vilella A.J."/>
            <person name="Villasante A."/>
            <person name="Walenz B."/>
            <person name="Wang J."/>
            <person name="Wasserman M."/>
            <person name="Watts T."/>
            <person name="Wilson D."/>
            <person name="Wilson R.K."/>
            <person name="Wing R.A."/>
            <person name="Wolfner M.F."/>
            <person name="Wong A."/>
            <person name="Wong G.K."/>
            <person name="Wu C.I."/>
            <person name="Wu G."/>
            <person name="Yamamoto D."/>
            <person name="Yang H.P."/>
            <person name="Yang S.P."/>
            <person name="Yorke J.A."/>
            <person name="Yoshida K."/>
            <person name="Zdobnov E."/>
            <person name="Zhang P."/>
            <person name="Zhang Y."/>
            <person name="Zimin A.V."/>
            <person name="Baldwin J."/>
            <person name="Abdouelleil A."/>
            <person name="Abdulkadir J."/>
            <person name="Abebe A."/>
            <person name="Abera B."/>
            <person name="Abreu J."/>
            <person name="Acer S.C."/>
            <person name="Aftuck L."/>
            <person name="Alexander A."/>
            <person name="An P."/>
            <person name="Anderson E."/>
            <person name="Anderson S."/>
            <person name="Arachi H."/>
            <person name="Azer M."/>
            <person name="Bachantsang P."/>
            <person name="Barry A."/>
            <person name="Bayul T."/>
            <person name="Berlin A."/>
            <person name="Bessette D."/>
            <person name="Bloom T."/>
            <person name="Blye J."/>
            <person name="Boguslavskiy L."/>
            <person name="Bonnet C."/>
            <person name="Boukhgalter B."/>
            <person name="Bourzgui I."/>
            <person name="Brown A."/>
            <person name="Cahill P."/>
            <person name="Channer S."/>
            <person name="Cheshatsang Y."/>
            <person name="Chuda L."/>
            <person name="Citroen M."/>
            <person name="Collymore A."/>
            <person name="Cooke P."/>
            <person name="Costello M."/>
            <person name="D'Aco K."/>
            <person name="Daza R."/>
            <person name="De Haan G."/>
            <person name="DeGray S."/>
            <person name="DeMaso C."/>
            <person name="Dhargay N."/>
            <person name="Dooley K."/>
            <person name="Dooley E."/>
            <person name="Doricent M."/>
            <person name="Dorje P."/>
            <person name="Dorjee K."/>
            <person name="Dupes A."/>
            <person name="Elong R."/>
            <person name="Falk J."/>
            <person name="Farina A."/>
            <person name="Faro S."/>
            <person name="Ferguson D."/>
            <person name="Fisher S."/>
            <person name="Foley C.D."/>
            <person name="Franke A."/>
            <person name="Friedrich D."/>
            <person name="Gadbois L."/>
            <person name="Gearin G."/>
            <person name="Gearin C.R."/>
            <person name="Giannoukos G."/>
            <person name="Goode T."/>
            <person name="Graham J."/>
            <person name="Grandbois E."/>
            <person name="Grewal S."/>
            <person name="Gyaltsen K."/>
            <person name="Hafez N."/>
            <person name="Hagos B."/>
            <person name="Hall J."/>
            <person name="Henson C."/>
            <person name="Hollinger A."/>
            <person name="Honan T."/>
            <person name="Huard M.D."/>
            <person name="Hughes L."/>
            <person name="Hurhula B."/>
            <person name="Husby M.E."/>
            <person name="Kamat A."/>
            <person name="Kanga B."/>
            <person name="Kashin S."/>
            <person name="Khazanovich D."/>
            <person name="Kisner P."/>
            <person name="Lance K."/>
            <person name="Lara M."/>
            <person name="Lee W."/>
            <person name="Lennon N."/>
            <person name="Letendre F."/>
            <person name="LeVine R."/>
            <person name="Lipovsky A."/>
            <person name="Liu X."/>
            <person name="Liu J."/>
            <person name="Liu S."/>
            <person name="Lokyitsang T."/>
            <person name="Lokyitsang Y."/>
            <person name="Lubonja R."/>
            <person name="Lui A."/>
            <person name="MacDonald P."/>
            <person name="Magnisalis V."/>
            <person name="Maru K."/>
            <person name="Matthews C."/>
            <person name="McCusker W."/>
            <person name="McDonough S."/>
            <person name="Mehta T."/>
            <person name="Meldrim J."/>
            <person name="Meneus L."/>
            <person name="Mihai O."/>
            <person name="Mihalev A."/>
            <person name="Mihova T."/>
            <person name="Mittelman R."/>
            <person name="Mlenga V."/>
            <person name="Montmayeur A."/>
            <person name="Mulrain L."/>
            <person name="Navidi A."/>
            <person name="Naylor J."/>
            <person name="Negash T."/>
            <person name="Nguyen T."/>
            <person name="Nguyen N."/>
            <person name="Nicol R."/>
            <person name="Norbu C."/>
            <person name="Norbu N."/>
            <person name="Novod N."/>
            <person name="O'Neill B."/>
            <person name="Osman S."/>
            <person name="Markiewicz E."/>
            <person name="Oyono O.L."/>
            <person name="Patti C."/>
            <person name="Phunkhang P."/>
            <person name="Pierre F."/>
            <person name="Priest M."/>
            <person name="Raghuraman S."/>
            <person name="Rege F."/>
            <person name="Reyes R."/>
            <person name="Rise C."/>
            <person name="Rogov P."/>
            <person name="Ross K."/>
            <person name="Ryan E."/>
            <person name="Settipalli S."/>
            <person name="Shea T."/>
            <person name="Sherpa N."/>
            <person name="Shi L."/>
            <person name="Shih D."/>
            <person name="Sparrow T."/>
            <person name="Spaulding J."/>
            <person name="Stalker J."/>
            <person name="Stange-Thomann N."/>
            <person name="Stavropoulos S."/>
            <person name="Stone C."/>
            <person name="Strader C."/>
            <person name="Tesfaye S."/>
            <person name="Thomson T."/>
            <person name="Thoulutsang Y."/>
            <person name="Thoulutsang D."/>
            <person name="Topham K."/>
            <person name="Topping I."/>
            <person name="Tsamla T."/>
            <person name="Vassiliev H."/>
            <person name="Vo A."/>
            <person name="Wangchuk T."/>
            <person name="Wangdi T."/>
            <person name="Weiand M."/>
            <person name="Wilkinson J."/>
            <person name="Wilson A."/>
            <person name="Yadav S."/>
            <person name="Young G."/>
            <person name="Yu Q."/>
            <person name="Zembek L."/>
            <person name="Zhong D."/>
            <person name="Zimmer A."/>
            <person name="Zwirko Z."/>
            <person name="Jaffe D.B."/>
            <person name="Alvarez P."/>
            <person name="Brockman W."/>
            <person name="Butler J."/>
            <person name="Chin C."/>
            <person name="Gnerre S."/>
            <person name="Grabherr M."/>
            <person name="Kleber M."/>
            <person name="Mauceli E."/>
            <person name="MacCallum I."/>
        </authorList>
    </citation>
    <scope>NUCLEOTIDE SEQUENCE [LARGE SCALE GENOMIC DNA]</scope>
    <source>
        <strain evidence="4">Tucson 15081-1352.22</strain>
    </source>
</reference>
<dbReference type="InterPro" id="IPR001910">
    <property type="entry name" value="Inosine/uridine_hydrolase_dom"/>
</dbReference>